<dbReference type="FunFam" id="3.90.550.50:FF:000017">
    <property type="entry name" value="Glycoprotein-N-acetylgalactosamine 3-beta-galactosyltransferase 1"/>
    <property type="match status" value="1"/>
</dbReference>
<evidence type="ECO:0000256" key="14">
    <source>
        <dbReference type="ARBA" id="ARBA00023136"/>
    </source>
</evidence>
<keyword evidence="13 20" id="KW-1133">Transmembrane helix</keyword>
<evidence type="ECO:0000256" key="12">
    <source>
        <dbReference type="ARBA" id="ARBA00022968"/>
    </source>
</evidence>
<evidence type="ECO:0000256" key="3">
    <source>
        <dbReference type="ARBA" id="ARBA00004922"/>
    </source>
</evidence>
<comment type="function">
    <text evidence="19">Glycosyltransferase that generates the core 1 O-glycan Gal-beta1-3GalNAc-alpha1-Ser/Thr (T antigen), which is a precursor for many extended O-glycans in glycoproteins.</text>
</comment>
<evidence type="ECO:0000256" key="7">
    <source>
        <dbReference type="ARBA" id="ARBA00022676"/>
    </source>
</evidence>
<keyword evidence="7" id="KW-0328">Glycosyltransferase</keyword>
<evidence type="ECO:0000256" key="9">
    <source>
        <dbReference type="ARBA" id="ARBA00022692"/>
    </source>
</evidence>
<dbReference type="InterPro" id="IPR003378">
    <property type="entry name" value="Fringe-like_glycosylTrfase"/>
</dbReference>
<evidence type="ECO:0000256" key="2">
    <source>
        <dbReference type="ARBA" id="ARBA00004606"/>
    </source>
</evidence>
<keyword evidence="14 20" id="KW-0472">Membrane</keyword>
<dbReference type="GO" id="GO:0016020">
    <property type="term" value="C:membrane"/>
    <property type="evidence" value="ECO:0007669"/>
    <property type="project" value="UniProtKB-SubCell"/>
</dbReference>
<evidence type="ECO:0000256" key="20">
    <source>
        <dbReference type="SAM" id="Phobius"/>
    </source>
</evidence>
<dbReference type="PANTHER" id="PTHR23033">
    <property type="entry name" value="BETA1,3-GALACTOSYLTRANSFERASE"/>
    <property type="match status" value="1"/>
</dbReference>
<keyword evidence="9 20" id="KW-0812">Transmembrane</keyword>
<dbReference type="Proteomes" id="UP001233172">
    <property type="component" value="Unassembled WGS sequence"/>
</dbReference>
<keyword evidence="10" id="KW-0479">Metal-binding</keyword>
<dbReference type="Pfam" id="PF02434">
    <property type="entry name" value="Fringe"/>
    <property type="match status" value="1"/>
</dbReference>
<keyword evidence="8" id="KW-0808">Transferase</keyword>
<evidence type="ECO:0000256" key="18">
    <source>
        <dbReference type="ARBA" id="ARBA00040898"/>
    </source>
</evidence>
<comment type="pathway">
    <text evidence="3">Protein modification; protein glycosylation.</text>
</comment>
<keyword evidence="23" id="KW-1185">Reference proteome</keyword>
<proteinExistence type="inferred from homology"/>
<dbReference type="InterPro" id="IPR026050">
    <property type="entry name" value="C1GALT1/C1GALT1_chp1"/>
</dbReference>
<feature type="domain" description="Fringe-like glycosyltransferase" evidence="21">
    <location>
        <begin position="92"/>
        <end position="262"/>
    </location>
</feature>
<sequence length="344" mass="39234">MVLVRNKLNIFPYISKLSTVMVRLRNLQFCLGVTVGISATFTVLVMRWSWTSIPDTGQESHLKRATSNNSCPCSSVTDDYNIAQELIQKVRIVCWIMTSPKNLQSRAIHVKNTWTKRCNVGLFMSSVQNASFPTIGLNVSEGRSHLTAKTMKAFKYLYDNHLDDADWFLKADDDTYVIMENLRYLLSEENPKEAIYFGARFKAYVKQGYTSGGGGYVISKEALRRIGSEGFLDKRVCTVDGGPEDVQIGLCLQNLGVRLKSSLDVRGRTRFHCFKPEDVVTAKFPKWYYNFDFDHGKGGMDNISDYAISFHYVKGDTMYALEYYIYHLRPYGIPNRAQNLNVQT</sequence>
<comment type="subunit">
    <text evidence="5">Homodimer; disulfide-linked.</text>
</comment>
<comment type="similarity">
    <text evidence="4">Belongs to the glycosyltransferase 31 family. Beta3-Gal-T subfamily.</text>
</comment>
<name>A0AAD8CC50_BIOPF</name>
<comment type="cofactor">
    <cofactor evidence="1">
        <name>Mn(2+)</name>
        <dbReference type="ChEBI" id="CHEBI:29035"/>
    </cofactor>
</comment>
<gene>
    <name evidence="22" type="ORF">Bpfe_000107</name>
</gene>
<evidence type="ECO:0000256" key="13">
    <source>
        <dbReference type="ARBA" id="ARBA00022989"/>
    </source>
</evidence>
<dbReference type="GO" id="GO:0030145">
    <property type="term" value="F:manganese ion binding"/>
    <property type="evidence" value="ECO:0007669"/>
    <property type="project" value="UniProtKB-ARBA"/>
</dbReference>
<dbReference type="GO" id="GO:0000166">
    <property type="term" value="F:nucleotide binding"/>
    <property type="evidence" value="ECO:0007669"/>
    <property type="project" value="UniProtKB-KW"/>
</dbReference>
<keyword evidence="16" id="KW-0325">Glycoprotein</keyword>
<reference evidence="22" key="2">
    <citation type="submission" date="2023-04" db="EMBL/GenBank/DDBJ databases">
        <authorList>
            <person name="Bu L."/>
            <person name="Lu L."/>
            <person name="Laidemitt M.R."/>
            <person name="Zhang S.M."/>
            <person name="Mutuku M."/>
            <person name="Mkoji G."/>
            <person name="Steinauer M."/>
            <person name="Loker E.S."/>
        </authorList>
    </citation>
    <scope>NUCLEOTIDE SEQUENCE</scope>
    <source>
        <strain evidence="22">KasaAsao</strain>
        <tissue evidence="22">Whole Snail</tissue>
    </source>
</reference>
<dbReference type="EMBL" id="JASAOG010000001">
    <property type="protein sequence ID" value="KAK0070124.1"/>
    <property type="molecule type" value="Genomic_DNA"/>
</dbReference>
<reference evidence="22" key="1">
    <citation type="journal article" date="2023" name="PLoS Negl. Trop. Dis.">
        <title>A genome sequence for Biomphalaria pfeifferi, the major vector snail for the human-infecting parasite Schistosoma mansoni.</title>
        <authorList>
            <person name="Bu L."/>
            <person name="Lu L."/>
            <person name="Laidemitt M.R."/>
            <person name="Zhang S.M."/>
            <person name="Mutuku M."/>
            <person name="Mkoji G."/>
            <person name="Steinauer M."/>
            <person name="Loker E.S."/>
        </authorList>
    </citation>
    <scope>NUCLEOTIDE SEQUENCE</scope>
    <source>
        <strain evidence="22">KasaAsao</strain>
    </source>
</reference>
<evidence type="ECO:0000256" key="4">
    <source>
        <dbReference type="ARBA" id="ARBA00006462"/>
    </source>
</evidence>
<comment type="subcellular location">
    <subcellularLocation>
        <location evidence="2">Membrane</location>
        <topology evidence="2">Single-pass type II membrane protein</topology>
    </subcellularLocation>
</comment>
<evidence type="ECO:0000256" key="6">
    <source>
        <dbReference type="ARBA" id="ARBA00012557"/>
    </source>
</evidence>
<organism evidence="22 23">
    <name type="scientific">Biomphalaria pfeifferi</name>
    <name type="common">Bloodfluke planorb</name>
    <name type="synonym">Freshwater snail</name>
    <dbReference type="NCBI Taxonomy" id="112525"/>
    <lineage>
        <taxon>Eukaryota</taxon>
        <taxon>Metazoa</taxon>
        <taxon>Spiralia</taxon>
        <taxon>Lophotrochozoa</taxon>
        <taxon>Mollusca</taxon>
        <taxon>Gastropoda</taxon>
        <taxon>Heterobranchia</taxon>
        <taxon>Euthyneura</taxon>
        <taxon>Panpulmonata</taxon>
        <taxon>Hygrophila</taxon>
        <taxon>Lymnaeoidea</taxon>
        <taxon>Planorbidae</taxon>
        <taxon>Biomphalaria</taxon>
    </lineage>
</organism>
<dbReference type="PANTHER" id="PTHR23033:SF14">
    <property type="entry name" value="GLYCOPROTEIN-N-ACETYLGALACTOSAMINE 3-BETA-GALACTOSYLTRANSFERASE 1-RELATED"/>
    <property type="match status" value="1"/>
</dbReference>
<dbReference type="AlphaFoldDB" id="A0AAD8CC50"/>
<evidence type="ECO:0000256" key="15">
    <source>
        <dbReference type="ARBA" id="ARBA00023157"/>
    </source>
</evidence>
<dbReference type="EC" id="2.4.1.122" evidence="6"/>
<evidence type="ECO:0000256" key="19">
    <source>
        <dbReference type="ARBA" id="ARBA00059245"/>
    </source>
</evidence>
<protein>
    <recommendedName>
        <fullName evidence="18">Glycoprotein-N-acetylgalactosamine 3-beta-galactosyltransferase 1</fullName>
        <ecNumber evidence="6">2.4.1.122</ecNumber>
    </recommendedName>
</protein>
<evidence type="ECO:0000256" key="5">
    <source>
        <dbReference type="ARBA" id="ARBA00011748"/>
    </source>
</evidence>
<evidence type="ECO:0000256" key="16">
    <source>
        <dbReference type="ARBA" id="ARBA00023180"/>
    </source>
</evidence>
<keyword evidence="11" id="KW-0547">Nucleotide-binding</keyword>
<keyword evidence="12" id="KW-0735">Signal-anchor</keyword>
<dbReference type="GO" id="GO:0016263">
    <property type="term" value="F:glycoprotein-N-acetylgalactosamine 3-beta-galactosyltransferase activity"/>
    <property type="evidence" value="ECO:0007669"/>
    <property type="project" value="UniProtKB-EC"/>
</dbReference>
<keyword evidence="17" id="KW-0464">Manganese</keyword>
<evidence type="ECO:0000256" key="11">
    <source>
        <dbReference type="ARBA" id="ARBA00022741"/>
    </source>
</evidence>
<accession>A0AAD8CC50</accession>
<evidence type="ECO:0000313" key="23">
    <source>
        <dbReference type="Proteomes" id="UP001233172"/>
    </source>
</evidence>
<dbReference type="Gene3D" id="3.90.550.50">
    <property type="match status" value="1"/>
</dbReference>
<evidence type="ECO:0000256" key="8">
    <source>
        <dbReference type="ARBA" id="ARBA00022679"/>
    </source>
</evidence>
<evidence type="ECO:0000313" key="22">
    <source>
        <dbReference type="EMBL" id="KAK0070124.1"/>
    </source>
</evidence>
<evidence type="ECO:0000256" key="17">
    <source>
        <dbReference type="ARBA" id="ARBA00023211"/>
    </source>
</evidence>
<comment type="caution">
    <text evidence="22">The sequence shown here is derived from an EMBL/GenBank/DDBJ whole genome shotgun (WGS) entry which is preliminary data.</text>
</comment>
<feature type="transmembrane region" description="Helical" evidence="20">
    <location>
        <begin position="29"/>
        <end position="50"/>
    </location>
</feature>
<evidence type="ECO:0000256" key="1">
    <source>
        <dbReference type="ARBA" id="ARBA00001936"/>
    </source>
</evidence>
<keyword evidence="15" id="KW-1015">Disulfide bond</keyword>
<evidence type="ECO:0000259" key="21">
    <source>
        <dbReference type="Pfam" id="PF02434"/>
    </source>
</evidence>
<evidence type="ECO:0000256" key="10">
    <source>
        <dbReference type="ARBA" id="ARBA00022723"/>
    </source>
</evidence>